<dbReference type="InterPro" id="IPR027417">
    <property type="entry name" value="P-loop_NTPase"/>
</dbReference>
<sequence>MNFSPRQSSLEYIFISEMVDLYGFSGKRRDIFMARFDPQKKQWKNIDIAQSLSHSWISDNPVQIFQDNLRVICRVLAESGCCLGDSIADEANVVGRYPKGESPWQKAYQWLWAQRFPQWSVAREEHMAQRSGISPLSVKATIADLPFGDRGRITDENRFFDRVDLFGQLFVELAKGCNVSLVGMSEIGKSSILSMICQKGPRVPSLSSYGFVLINMEWVHGENDLFESLCYSLGIKTCRGFALKRALQQRRYILCIDEIEKMTRSDLFSGDERSELRGLADGFDAPLSLVIASRTNLDLLFPDSPVMTSPLAGLFGRPYMVGNFTPEIASQFLRKRLSETEVEFTEAEIQRLISETDGHPARLQQAAAQLYRSYTN</sequence>
<dbReference type="EMBL" id="PQWO01000036">
    <property type="protein sequence ID" value="PZD70464.1"/>
    <property type="molecule type" value="Genomic_DNA"/>
</dbReference>
<dbReference type="Gene3D" id="3.40.50.300">
    <property type="entry name" value="P-loop containing nucleotide triphosphate hydrolases"/>
    <property type="match status" value="1"/>
</dbReference>
<evidence type="ECO:0000313" key="2">
    <source>
        <dbReference type="Proteomes" id="UP000248857"/>
    </source>
</evidence>
<dbReference type="Proteomes" id="UP000248857">
    <property type="component" value="Unassembled WGS sequence"/>
</dbReference>
<reference evidence="1 2" key="1">
    <citation type="journal article" date="2018" name="Sci. Rep.">
        <title>A novel species of the marine cyanobacterium Acaryochloris with a unique pigment content and lifestyle.</title>
        <authorList>
            <person name="Partensky F."/>
            <person name="Six C."/>
            <person name="Ratin M."/>
            <person name="Garczarek L."/>
            <person name="Vaulot D."/>
            <person name="Probert I."/>
            <person name="Calteau A."/>
            <person name="Gourvil P."/>
            <person name="Marie D."/>
            <person name="Grebert T."/>
            <person name="Bouchier C."/>
            <person name="Le Panse S."/>
            <person name="Gachenot M."/>
            <person name="Rodriguez F."/>
            <person name="Garrido J.L."/>
        </authorList>
    </citation>
    <scope>NUCLEOTIDE SEQUENCE [LARGE SCALE GENOMIC DNA]</scope>
    <source>
        <strain evidence="1 2">RCC1774</strain>
    </source>
</reference>
<protein>
    <submittedName>
        <fullName evidence="1">Uncharacterized protein</fullName>
    </submittedName>
</protein>
<dbReference type="AlphaFoldDB" id="A0A2W1JJM4"/>
<evidence type="ECO:0000313" key="1">
    <source>
        <dbReference type="EMBL" id="PZD70464.1"/>
    </source>
</evidence>
<accession>A0A2W1JJM4</accession>
<keyword evidence="2" id="KW-1185">Reference proteome</keyword>
<dbReference type="SUPFAM" id="SSF52540">
    <property type="entry name" value="P-loop containing nucleoside triphosphate hydrolases"/>
    <property type="match status" value="1"/>
</dbReference>
<name>A0A2W1JJM4_9CYAN</name>
<comment type="caution">
    <text evidence="1">The sequence shown here is derived from an EMBL/GenBank/DDBJ whole genome shotgun (WGS) entry which is preliminary data.</text>
</comment>
<gene>
    <name evidence="1" type="ORF">C1752_12035</name>
</gene>
<proteinExistence type="predicted"/>
<organism evidence="1 2">
    <name type="scientific">Acaryochloris thomasi RCC1774</name>
    <dbReference type="NCBI Taxonomy" id="1764569"/>
    <lineage>
        <taxon>Bacteria</taxon>
        <taxon>Bacillati</taxon>
        <taxon>Cyanobacteriota</taxon>
        <taxon>Cyanophyceae</taxon>
        <taxon>Acaryochloridales</taxon>
        <taxon>Acaryochloridaceae</taxon>
        <taxon>Acaryochloris</taxon>
        <taxon>Acaryochloris thomasi</taxon>
    </lineage>
</organism>